<accession>A0A1I2Y7H9</accession>
<reference evidence="5 6" key="1">
    <citation type="submission" date="2016-10" db="EMBL/GenBank/DDBJ databases">
        <authorList>
            <person name="de Groot N.N."/>
        </authorList>
    </citation>
    <scope>NUCLEOTIDE SEQUENCE [LARGE SCALE GENOMIC DNA]</scope>
    <source>
        <strain evidence="5 6">DSM 18684</strain>
    </source>
</reference>
<dbReference type="GO" id="GO:0005737">
    <property type="term" value="C:cytoplasm"/>
    <property type="evidence" value="ECO:0007669"/>
    <property type="project" value="TreeGrafter"/>
</dbReference>
<dbReference type="GO" id="GO:0030170">
    <property type="term" value="F:pyridoxal phosphate binding"/>
    <property type="evidence" value="ECO:0007669"/>
    <property type="project" value="InterPro"/>
</dbReference>
<evidence type="ECO:0000256" key="4">
    <source>
        <dbReference type="RuleBase" id="RU362118"/>
    </source>
</evidence>
<dbReference type="AlphaFoldDB" id="A0A1I2Y7H9"/>
<dbReference type="SUPFAM" id="SSF53383">
    <property type="entry name" value="PLP-dependent transferases"/>
    <property type="match status" value="1"/>
</dbReference>
<protein>
    <submittedName>
        <fullName evidence="5">Cystathionine beta-lyase</fullName>
    </submittedName>
</protein>
<name>A0A1I2Y7H9_9SPHI</name>
<keyword evidence="2 3" id="KW-0663">Pyridoxal phosphate</keyword>
<comment type="similarity">
    <text evidence="4">Belongs to the trans-sulfuration enzymes family.</text>
</comment>
<evidence type="ECO:0000256" key="3">
    <source>
        <dbReference type="PIRSR" id="PIRSR001434-2"/>
    </source>
</evidence>
<dbReference type="CDD" id="cd00614">
    <property type="entry name" value="CGS_like"/>
    <property type="match status" value="1"/>
</dbReference>
<dbReference type="FunFam" id="3.40.640.10:FF:000046">
    <property type="entry name" value="Cystathionine gamma-lyase"/>
    <property type="match status" value="1"/>
</dbReference>
<dbReference type="InterPro" id="IPR000277">
    <property type="entry name" value="Cys/Met-Metab_PyrdxlP-dep_enz"/>
</dbReference>
<dbReference type="InterPro" id="IPR015424">
    <property type="entry name" value="PyrdxlP-dep_Trfase"/>
</dbReference>
<dbReference type="Pfam" id="PF01053">
    <property type="entry name" value="Cys_Met_Meta_PP"/>
    <property type="match status" value="1"/>
</dbReference>
<comment type="cofactor">
    <cofactor evidence="1 4">
        <name>pyridoxal 5'-phosphate</name>
        <dbReference type="ChEBI" id="CHEBI:597326"/>
    </cofactor>
</comment>
<evidence type="ECO:0000256" key="1">
    <source>
        <dbReference type="ARBA" id="ARBA00001933"/>
    </source>
</evidence>
<dbReference type="RefSeq" id="WP_090994403.1">
    <property type="nucleotide sequence ID" value="NZ_FOPP01000006.1"/>
</dbReference>
<dbReference type="GO" id="GO:0019346">
    <property type="term" value="P:transsulfuration"/>
    <property type="evidence" value="ECO:0007669"/>
    <property type="project" value="InterPro"/>
</dbReference>
<dbReference type="PIRSF" id="PIRSF001434">
    <property type="entry name" value="CGS"/>
    <property type="match status" value="1"/>
</dbReference>
<dbReference type="STRING" id="414048.SAMN04489864_106260"/>
<sequence>MNLSYILNELGEERDQYFNAIAPPVIQTSNFKFNTVADFRGALADEYQGNLYSRGFNPTIDILRKKLAALDGAEDALVFSSGIAAITVPILALLQSGDEVVCVENPYSWTIRLFKNFLPKFGIKTTFIDGTDLKELEAAISDSTKLIYLESPNTFSFDVQDLAAVAKIANARGILTMIDNSYCSPLYQQPIAYGIDLVAQSATKYLAGHSDVVAGVVTGKKEVLEKIFNNEYLNIGAALAPQNAWLILRGLRTLAIRLDKISETADQVIEYLNQHPKIERVLHPFHADNKDLALARKQMKKCGGLFSIVLKNSSLEKIETFCNSLQHILMAVSWGGYESLVMPACAGLSKAEFDPNNKRHVLIRVYVGLEDADYIIADLDQALASIPVF</sequence>
<organism evidence="5 6">
    <name type="scientific">Pedobacter insulae</name>
    <dbReference type="NCBI Taxonomy" id="414048"/>
    <lineage>
        <taxon>Bacteria</taxon>
        <taxon>Pseudomonadati</taxon>
        <taxon>Bacteroidota</taxon>
        <taxon>Sphingobacteriia</taxon>
        <taxon>Sphingobacteriales</taxon>
        <taxon>Sphingobacteriaceae</taxon>
        <taxon>Pedobacter</taxon>
    </lineage>
</organism>
<gene>
    <name evidence="5" type="ORF">SAMN04489864_106260</name>
</gene>
<dbReference type="EMBL" id="FOPP01000006">
    <property type="protein sequence ID" value="SFH21337.1"/>
    <property type="molecule type" value="Genomic_DNA"/>
</dbReference>
<feature type="modified residue" description="N6-(pyridoxal phosphate)lysine" evidence="3">
    <location>
        <position position="204"/>
    </location>
</feature>
<dbReference type="Gene3D" id="3.90.1150.10">
    <property type="entry name" value="Aspartate Aminotransferase, domain 1"/>
    <property type="match status" value="1"/>
</dbReference>
<dbReference type="InterPro" id="IPR054542">
    <property type="entry name" value="Cys_met_metab_PP"/>
</dbReference>
<keyword evidence="5" id="KW-0456">Lyase</keyword>
<evidence type="ECO:0000313" key="6">
    <source>
        <dbReference type="Proteomes" id="UP000199666"/>
    </source>
</evidence>
<proteinExistence type="inferred from homology"/>
<dbReference type="OrthoDB" id="9773476at2"/>
<dbReference type="PANTHER" id="PTHR11808:SF80">
    <property type="entry name" value="CYSTATHIONINE GAMMA-LYASE"/>
    <property type="match status" value="1"/>
</dbReference>
<dbReference type="Proteomes" id="UP000199666">
    <property type="component" value="Unassembled WGS sequence"/>
</dbReference>
<dbReference type="InterPro" id="IPR015421">
    <property type="entry name" value="PyrdxlP-dep_Trfase_major"/>
</dbReference>
<dbReference type="InterPro" id="IPR015422">
    <property type="entry name" value="PyrdxlP-dep_Trfase_small"/>
</dbReference>
<dbReference type="Gene3D" id="3.40.640.10">
    <property type="entry name" value="Type I PLP-dependent aspartate aminotransferase-like (Major domain)"/>
    <property type="match status" value="1"/>
</dbReference>
<evidence type="ECO:0000256" key="2">
    <source>
        <dbReference type="ARBA" id="ARBA00022898"/>
    </source>
</evidence>
<dbReference type="GO" id="GO:0016846">
    <property type="term" value="F:carbon-sulfur lyase activity"/>
    <property type="evidence" value="ECO:0007669"/>
    <property type="project" value="TreeGrafter"/>
</dbReference>
<evidence type="ECO:0000313" key="5">
    <source>
        <dbReference type="EMBL" id="SFH21337.1"/>
    </source>
</evidence>
<keyword evidence="6" id="KW-1185">Reference proteome</keyword>
<dbReference type="PROSITE" id="PS00868">
    <property type="entry name" value="CYS_MET_METAB_PP"/>
    <property type="match status" value="1"/>
</dbReference>
<dbReference type="PANTHER" id="PTHR11808">
    <property type="entry name" value="TRANS-SULFURATION ENZYME FAMILY MEMBER"/>
    <property type="match status" value="1"/>
</dbReference>